<name>A0A319AR90_9EURO</name>
<feature type="compositionally biased region" description="Low complexity" evidence="1">
    <location>
        <begin position="1"/>
        <end position="10"/>
    </location>
</feature>
<evidence type="ECO:0000259" key="2">
    <source>
        <dbReference type="Pfam" id="PF24852"/>
    </source>
</evidence>
<feature type="compositionally biased region" description="Acidic residues" evidence="1">
    <location>
        <begin position="52"/>
        <end position="64"/>
    </location>
</feature>
<dbReference type="GeneID" id="37075350"/>
<keyword evidence="4" id="KW-1185">Reference proteome</keyword>
<evidence type="ECO:0000313" key="4">
    <source>
        <dbReference type="Proteomes" id="UP000248349"/>
    </source>
</evidence>
<feature type="region of interest" description="Disordered" evidence="1">
    <location>
        <begin position="1"/>
        <end position="108"/>
    </location>
</feature>
<dbReference type="OrthoDB" id="2592504at2759"/>
<feature type="compositionally biased region" description="Basic and acidic residues" evidence="1">
    <location>
        <begin position="65"/>
        <end position="83"/>
    </location>
</feature>
<dbReference type="AlphaFoldDB" id="A0A319AR90"/>
<dbReference type="RefSeq" id="XP_025434884.1">
    <property type="nucleotide sequence ID" value="XM_025574122.1"/>
</dbReference>
<dbReference type="InterPro" id="IPR056143">
    <property type="entry name" value="DUF7726"/>
</dbReference>
<feature type="domain" description="DUF7726" evidence="2">
    <location>
        <begin position="104"/>
        <end position="171"/>
    </location>
</feature>
<protein>
    <recommendedName>
        <fullName evidence="2">DUF7726 domain-containing protein</fullName>
    </recommendedName>
</protein>
<evidence type="ECO:0000256" key="1">
    <source>
        <dbReference type="SAM" id="MobiDB-lite"/>
    </source>
</evidence>
<proteinExistence type="predicted"/>
<evidence type="ECO:0000313" key="3">
    <source>
        <dbReference type="EMBL" id="PYH48902.1"/>
    </source>
</evidence>
<gene>
    <name evidence="3" type="ORF">BP01DRAFT_353208</name>
</gene>
<dbReference type="PANTHER" id="PTHR42339">
    <property type="entry name" value="HISTONE H1"/>
    <property type="match status" value="1"/>
</dbReference>
<dbReference type="PANTHER" id="PTHR42339:SF1">
    <property type="entry name" value="HISTONE H1"/>
    <property type="match status" value="1"/>
</dbReference>
<reference evidence="3 4" key="1">
    <citation type="submission" date="2016-12" db="EMBL/GenBank/DDBJ databases">
        <title>The genomes of Aspergillus section Nigri reveals drivers in fungal speciation.</title>
        <authorList>
            <consortium name="DOE Joint Genome Institute"/>
            <person name="Vesth T.C."/>
            <person name="Nybo J."/>
            <person name="Theobald S."/>
            <person name="Brandl J."/>
            <person name="Frisvad J.C."/>
            <person name="Nielsen K.F."/>
            <person name="Lyhne E.K."/>
            <person name="Kogle M.E."/>
            <person name="Kuo A."/>
            <person name="Riley R."/>
            <person name="Clum A."/>
            <person name="Nolan M."/>
            <person name="Lipzen A."/>
            <person name="Salamov A."/>
            <person name="Henrissat B."/>
            <person name="Wiebenga A."/>
            <person name="De Vries R.P."/>
            <person name="Grigoriev I.V."/>
            <person name="Mortensen U.H."/>
            <person name="Andersen M.R."/>
            <person name="Baker S.E."/>
        </authorList>
    </citation>
    <scope>NUCLEOTIDE SEQUENCE [LARGE SCALE GENOMIC DNA]</scope>
    <source>
        <strain evidence="3 4">JOP 1030-1</strain>
    </source>
</reference>
<feature type="compositionally biased region" description="Basic and acidic residues" evidence="1">
    <location>
        <begin position="98"/>
        <end position="108"/>
    </location>
</feature>
<organism evidence="3 4">
    <name type="scientific">Aspergillus saccharolyticus JOP 1030-1</name>
    <dbReference type="NCBI Taxonomy" id="1450539"/>
    <lineage>
        <taxon>Eukaryota</taxon>
        <taxon>Fungi</taxon>
        <taxon>Dikarya</taxon>
        <taxon>Ascomycota</taxon>
        <taxon>Pezizomycotina</taxon>
        <taxon>Eurotiomycetes</taxon>
        <taxon>Eurotiomycetidae</taxon>
        <taxon>Eurotiales</taxon>
        <taxon>Aspergillaceae</taxon>
        <taxon>Aspergillus</taxon>
        <taxon>Aspergillus subgen. Circumdati</taxon>
    </lineage>
</organism>
<dbReference type="Proteomes" id="UP000248349">
    <property type="component" value="Unassembled WGS sequence"/>
</dbReference>
<feature type="domain" description="DUF7726" evidence="2">
    <location>
        <begin position="251"/>
        <end position="331"/>
    </location>
</feature>
<accession>A0A319AR90</accession>
<dbReference type="Pfam" id="PF24852">
    <property type="entry name" value="DUF7726"/>
    <property type="match status" value="2"/>
</dbReference>
<sequence length="383" mass="42418">MSSSRPNSSKASKKSLDSCLYPELSVNRRRKLTAPAAVAAASAKKRTSTDAQLEDEDNDDDDNDVNSHDNNNHNKDLDNDKENNNGTKTQPRALYRSKPREPPTKNCDEVRQEIRDLIDSKMMPAGAFQSAINVSAKSYRDFMSQSGPHKGSRSATYINAAEWFRCRRDHGIVRQRPALTVDESLGNAAAATVTAPATATAIATVTKKRAKKVSATTVGSGRGSRAAEQNSEYDVSGITLEDESDDELEVPVFETCDRVRHMIREHVQKPGVTKAGFLRDAARAAFPMGGKTINSGLLHLFLKQEGALVGNTGMLFYAAYVFFEKLRIKNGEPKDDFRLAMEEIWPFGIERERPANGPWIVAADSQPYINEFGQVRIMRDYGR</sequence>
<feature type="compositionally biased region" description="Low complexity" evidence="1">
    <location>
        <begin position="33"/>
        <end position="42"/>
    </location>
</feature>
<dbReference type="EMBL" id="KZ821220">
    <property type="protein sequence ID" value="PYH48902.1"/>
    <property type="molecule type" value="Genomic_DNA"/>
</dbReference>